<feature type="compositionally biased region" description="Low complexity" evidence="1">
    <location>
        <begin position="522"/>
        <end position="535"/>
    </location>
</feature>
<dbReference type="AlphaFoldDB" id="A0AAN8A8K2"/>
<evidence type="ECO:0000313" key="3">
    <source>
        <dbReference type="Proteomes" id="UP001306508"/>
    </source>
</evidence>
<keyword evidence="3" id="KW-1185">Reference proteome</keyword>
<organism evidence="2 3">
    <name type="scientific">Arxiozyma heterogenica</name>
    <dbReference type="NCBI Taxonomy" id="278026"/>
    <lineage>
        <taxon>Eukaryota</taxon>
        <taxon>Fungi</taxon>
        <taxon>Dikarya</taxon>
        <taxon>Ascomycota</taxon>
        <taxon>Saccharomycotina</taxon>
        <taxon>Saccharomycetes</taxon>
        <taxon>Saccharomycetales</taxon>
        <taxon>Saccharomycetaceae</taxon>
        <taxon>Arxiozyma</taxon>
    </lineage>
</organism>
<feature type="region of interest" description="Disordered" evidence="1">
    <location>
        <begin position="504"/>
        <end position="535"/>
    </location>
</feature>
<dbReference type="Proteomes" id="UP001306508">
    <property type="component" value="Unassembled WGS sequence"/>
</dbReference>
<evidence type="ECO:0000313" key="2">
    <source>
        <dbReference type="EMBL" id="KAK5780251.1"/>
    </source>
</evidence>
<accession>A0AAN8A8K2</accession>
<feature type="compositionally biased region" description="Polar residues" evidence="1">
    <location>
        <begin position="504"/>
        <end position="520"/>
    </location>
</feature>
<proteinExistence type="predicted"/>
<evidence type="ECO:0000256" key="1">
    <source>
        <dbReference type="SAM" id="MobiDB-lite"/>
    </source>
</evidence>
<dbReference type="EMBL" id="JAWIZZ010000043">
    <property type="protein sequence ID" value="KAK5780251.1"/>
    <property type="molecule type" value="Genomic_DNA"/>
</dbReference>
<reference evidence="3" key="1">
    <citation type="submission" date="2023-07" db="EMBL/GenBank/DDBJ databases">
        <title>A draft genome of Kazachstania heterogenica Y-27499.</title>
        <authorList>
            <person name="Donic C."/>
            <person name="Kralova J.S."/>
            <person name="Fidel L."/>
            <person name="Ben-Dor S."/>
            <person name="Jung S."/>
        </authorList>
    </citation>
    <scope>NUCLEOTIDE SEQUENCE [LARGE SCALE GENOMIC DNA]</scope>
    <source>
        <strain evidence="3">Y27499</strain>
    </source>
</reference>
<name>A0AAN8A8K2_9SACH</name>
<protein>
    <recommendedName>
        <fullName evidence="4">Nitrogen regulatory protein areA GATA-like domain-containing protein</fullName>
    </recommendedName>
</protein>
<comment type="caution">
    <text evidence="2">The sequence shown here is derived from an EMBL/GenBank/DDBJ whole genome shotgun (WGS) entry which is preliminary data.</text>
</comment>
<sequence>MSTLRKSDFEQQFAEFPKVSKAIDAKDEIQFEKLSFALRRTKSNSLYNIGFKKDQRPQGQRRFSYNDRFSYQNKNDSIYVVSIPIIPRDFLSVKDDNNLFLQKPDKYIDYLSFNWEIWDLLMTWKFLLKWKQFLNSEFVWFTENLKNLQTIVRLENIIWRLYFKFHSRIKNDSLENVQNLTDLEYNWIKDNELCWLYGPLILYKNSFESSTHNPIDKSRIGIHLLSQNLKPILKKEKIDRIILKNSLWKLKQLKLVLSTGTVTTASMSECCSSDSSESISSSRSKSMINSLSFLQQMPKTTSILKNSSCNINKSSDNCKKRHIKFNDIVQQCIPISNSVSPGTSFLTIRYLSNTCLNVYSENDEESPQRDKQNNAVSHNFKTVNNYSYKYGYDYNSVYTKNIEAYLQYTPSTERSRFILENDTKNEREDRKYERESESELFLNVQPHRSLSRKKSPLHMSKRRNFITGDIIRGSNDKVIHFDEQQEDNSSNESVNLVSERPNFDSFNSMQEDNHSTSPSVVISPHSTMSHSTSSISIDSGEFNNIKTMSTFQLSSLHKNENAKSKRL</sequence>
<gene>
    <name evidence="2" type="ORF">RI543_002287</name>
</gene>
<evidence type="ECO:0008006" key="4">
    <source>
        <dbReference type="Google" id="ProtNLM"/>
    </source>
</evidence>